<dbReference type="Proteomes" id="UP000241595">
    <property type="component" value="Unassembled WGS sequence"/>
</dbReference>
<gene>
    <name evidence="3" type="ORF">MTAB308_4128</name>
</gene>
<reference evidence="3 4" key="1">
    <citation type="submission" date="2017-01" db="EMBL/GenBank/DDBJ databases">
        <authorList>
            <consortium name="Urmite Genomes"/>
        </authorList>
    </citation>
    <scope>NUCLEOTIDE SEQUENCE [LARGE SCALE GENOMIC DNA]</scope>
    <source>
        <strain evidence="3 4">AB308</strain>
    </source>
</reference>
<keyword evidence="4" id="KW-1185">Reference proteome</keyword>
<evidence type="ECO:0000313" key="3">
    <source>
        <dbReference type="EMBL" id="SPM30619.1"/>
    </source>
</evidence>
<dbReference type="GO" id="GO:0016020">
    <property type="term" value="C:membrane"/>
    <property type="evidence" value="ECO:0007669"/>
    <property type="project" value="UniProtKB-SubCell"/>
</dbReference>
<evidence type="ECO:0000313" key="4">
    <source>
        <dbReference type="Proteomes" id="UP000241595"/>
    </source>
</evidence>
<sequence length="135" mass="14893">MMQHRVAVEQRHRAVEFTAAAKQGIVTLMAMDFTKAKEDVQQIIDHTTGDFRAEFKQRANDFTAALEQSKVITSVEVNIAALQSMTADSAVVLVAATSRVTNSDGAQKEPRVWRLRVTVASDAGQLKMSKVEFVL</sequence>
<proteinExistence type="predicted"/>
<dbReference type="PANTHER" id="PTHR37042:SF4">
    <property type="entry name" value="OUTER MEMBRANE PROTEIN RV1973"/>
    <property type="match status" value="1"/>
</dbReference>
<dbReference type="PANTHER" id="PTHR37042">
    <property type="entry name" value="OUTER MEMBRANE PROTEIN RV1973"/>
    <property type="match status" value="1"/>
</dbReference>
<organism evidence="3 4">
    <name type="scientific">Mycobacterium terramassiliense</name>
    <dbReference type="NCBI Taxonomy" id="1841859"/>
    <lineage>
        <taxon>Bacteria</taxon>
        <taxon>Bacillati</taxon>
        <taxon>Actinomycetota</taxon>
        <taxon>Actinomycetes</taxon>
        <taxon>Mycobacteriales</taxon>
        <taxon>Mycobacteriaceae</taxon>
        <taxon>Mycobacterium</taxon>
    </lineage>
</organism>
<keyword evidence="2" id="KW-0472">Membrane</keyword>
<accession>A0A2U3NGH4</accession>
<dbReference type="EMBL" id="FTRV01000015">
    <property type="protein sequence ID" value="SPM30619.1"/>
    <property type="molecule type" value="Genomic_DNA"/>
</dbReference>
<protein>
    <recommendedName>
        <fullName evidence="5">Mce associated membrane protein</fullName>
    </recommendedName>
</protein>
<dbReference type="STRING" id="1841859.GCA_900157385_04129"/>
<dbReference type="AlphaFoldDB" id="A0A2U3NGH4"/>
<evidence type="ECO:0000256" key="2">
    <source>
        <dbReference type="ARBA" id="ARBA00023136"/>
    </source>
</evidence>
<evidence type="ECO:0008006" key="5">
    <source>
        <dbReference type="Google" id="ProtNLM"/>
    </source>
</evidence>
<evidence type="ECO:0000256" key="1">
    <source>
        <dbReference type="ARBA" id="ARBA00004370"/>
    </source>
</evidence>
<name>A0A2U3NGH4_9MYCO</name>
<comment type="subcellular location">
    <subcellularLocation>
        <location evidence="1">Membrane</location>
    </subcellularLocation>
</comment>